<dbReference type="EMBL" id="VFPA01000001">
    <property type="protein sequence ID" value="TQM14224.1"/>
    <property type="molecule type" value="Genomic_DNA"/>
</dbReference>
<keyword evidence="2" id="KW-0812">Transmembrane</keyword>
<proteinExistence type="predicted"/>
<keyword evidence="2" id="KW-0472">Membrane</keyword>
<feature type="transmembrane region" description="Helical" evidence="2">
    <location>
        <begin position="74"/>
        <end position="96"/>
    </location>
</feature>
<keyword evidence="2" id="KW-1133">Transmembrane helix</keyword>
<comment type="caution">
    <text evidence="3">The sequence shown here is derived from an EMBL/GenBank/DDBJ whole genome shotgun (WGS) entry which is preliminary data.</text>
</comment>
<dbReference type="RefSeq" id="WP_211366091.1">
    <property type="nucleotide sequence ID" value="NZ_VFPA01000001.1"/>
</dbReference>
<reference evidence="3 4" key="1">
    <citation type="submission" date="2019-06" db="EMBL/GenBank/DDBJ databases">
        <title>Sequencing the genomes of 1000 actinobacteria strains.</title>
        <authorList>
            <person name="Klenk H.-P."/>
        </authorList>
    </citation>
    <scope>NUCLEOTIDE SEQUENCE [LARGE SCALE GENOMIC DNA]</scope>
    <source>
        <strain evidence="3 4">DSM 45301</strain>
    </source>
</reference>
<dbReference type="AlphaFoldDB" id="A0A543DY34"/>
<dbReference type="Proteomes" id="UP000315677">
    <property type="component" value="Unassembled WGS sequence"/>
</dbReference>
<feature type="transmembrane region" description="Helical" evidence="2">
    <location>
        <begin position="102"/>
        <end position="123"/>
    </location>
</feature>
<name>A0A543DY34_9PSEU</name>
<evidence type="ECO:0000256" key="1">
    <source>
        <dbReference type="SAM" id="MobiDB-lite"/>
    </source>
</evidence>
<feature type="region of interest" description="Disordered" evidence="1">
    <location>
        <begin position="126"/>
        <end position="161"/>
    </location>
</feature>
<keyword evidence="4" id="KW-1185">Reference proteome</keyword>
<evidence type="ECO:0000313" key="4">
    <source>
        <dbReference type="Proteomes" id="UP000315677"/>
    </source>
</evidence>
<feature type="transmembrane region" description="Helical" evidence="2">
    <location>
        <begin position="46"/>
        <end position="67"/>
    </location>
</feature>
<accession>A0A543DY34</accession>
<feature type="compositionally biased region" description="Pro residues" evidence="1">
    <location>
        <begin position="136"/>
        <end position="145"/>
    </location>
</feature>
<feature type="transmembrane region" description="Helical" evidence="2">
    <location>
        <begin position="12"/>
        <end position="34"/>
    </location>
</feature>
<sequence>MPNRHLPAIAAGLYSAWGLLHLGLGTAMSWSALASGPPAGELEAESAMYFLCAIVFGVQAIVVALTLNRRNDRVGYWLNLAVLGAVDAAFLVVMVVPGHVDVAGGLSGPLLWCLAAAVSTAALRSGGVPAQQPEPATTPAPPHPPGSSAARASSGTGPAGW</sequence>
<protein>
    <submittedName>
        <fullName evidence="3">Uncharacterized protein</fullName>
    </submittedName>
</protein>
<organism evidence="3 4">
    <name type="scientific">Pseudonocardia kunmingensis</name>
    <dbReference type="NCBI Taxonomy" id="630975"/>
    <lineage>
        <taxon>Bacteria</taxon>
        <taxon>Bacillati</taxon>
        <taxon>Actinomycetota</taxon>
        <taxon>Actinomycetes</taxon>
        <taxon>Pseudonocardiales</taxon>
        <taxon>Pseudonocardiaceae</taxon>
        <taxon>Pseudonocardia</taxon>
    </lineage>
</organism>
<evidence type="ECO:0000313" key="3">
    <source>
        <dbReference type="EMBL" id="TQM14224.1"/>
    </source>
</evidence>
<feature type="compositionally biased region" description="Low complexity" evidence="1">
    <location>
        <begin position="146"/>
        <end position="161"/>
    </location>
</feature>
<gene>
    <name evidence="3" type="ORF">FB558_0984</name>
</gene>
<evidence type="ECO:0000256" key="2">
    <source>
        <dbReference type="SAM" id="Phobius"/>
    </source>
</evidence>